<organism evidence="2">
    <name type="scientific">Picea sitchensis</name>
    <name type="common">Sitka spruce</name>
    <name type="synonym">Pinus sitchensis</name>
    <dbReference type="NCBI Taxonomy" id="3332"/>
    <lineage>
        <taxon>Eukaryota</taxon>
        <taxon>Viridiplantae</taxon>
        <taxon>Streptophyta</taxon>
        <taxon>Embryophyta</taxon>
        <taxon>Tracheophyta</taxon>
        <taxon>Spermatophyta</taxon>
        <taxon>Pinopsida</taxon>
        <taxon>Pinidae</taxon>
        <taxon>Conifers I</taxon>
        <taxon>Pinales</taxon>
        <taxon>Pinaceae</taxon>
        <taxon>Picea</taxon>
    </lineage>
</organism>
<feature type="signal peptide" evidence="1">
    <location>
        <begin position="1"/>
        <end position="24"/>
    </location>
</feature>
<keyword evidence="1" id="KW-0732">Signal</keyword>
<dbReference type="PANTHER" id="PTHR47273">
    <property type="entry name" value="EXPRESSED PROTEIN"/>
    <property type="match status" value="1"/>
</dbReference>
<accession>A9NKB0</accession>
<dbReference type="AlphaFoldDB" id="A9NKB0"/>
<name>A9NKB0_PICSI</name>
<dbReference type="PANTHER" id="PTHR47273:SF4">
    <property type="entry name" value="EXPRESSED PROTEIN"/>
    <property type="match status" value="1"/>
</dbReference>
<protein>
    <recommendedName>
        <fullName evidence="3">Pollen Ole e 1 allergen and extensin family protein</fullName>
    </recommendedName>
</protein>
<evidence type="ECO:0000256" key="1">
    <source>
        <dbReference type="SAM" id="SignalP"/>
    </source>
</evidence>
<evidence type="ECO:0008006" key="3">
    <source>
        <dbReference type="Google" id="ProtNLM"/>
    </source>
</evidence>
<reference evidence="2" key="1">
    <citation type="journal article" date="2008" name="BMC Genomics">
        <title>A conifer genomics resource of 200,000 spruce (Picea spp.) ESTs and 6,464 high-quality, sequence-finished full-length cDNAs for Sitka spruce (Picea sitchensis).</title>
        <authorList>
            <person name="Ralph S.G."/>
            <person name="Chun H.J."/>
            <person name="Kolosova N."/>
            <person name="Cooper D."/>
            <person name="Oddy C."/>
            <person name="Ritland C.E."/>
            <person name="Kirkpatrick R."/>
            <person name="Moore R."/>
            <person name="Barber S."/>
            <person name="Holt R.A."/>
            <person name="Jones S.J."/>
            <person name="Marra M.A."/>
            <person name="Douglas C.J."/>
            <person name="Ritland K."/>
            <person name="Bohlmann J."/>
        </authorList>
    </citation>
    <scope>NUCLEOTIDE SEQUENCE</scope>
    <source>
        <tissue evidence="2">Green portion of the leader tissue</tissue>
    </source>
</reference>
<proteinExistence type="evidence at transcript level"/>
<feature type="chain" id="PRO_5002741111" description="Pollen Ole e 1 allergen and extensin family protein" evidence="1">
    <location>
        <begin position="25"/>
        <end position="277"/>
    </location>
</feature>
<dbReference type="EMBL" id="EF081686">
    <property type="protein sequence ID" value="ABK21071.1"/>
    <property type="molecule type" value="mRNA"/>
</dbReference>
<evidence type="ECO:0000313" key="2">
    <source>
        <dbReference type="EMBL" id="ABK21071.1"/>
    </source>
</evidence>
<dbReference type="Pfam" id="PF01190">
    <property type="entry name" value="Pollen_Ole_e_1"/>
    <property type="match status" value="1"/>
</dbReference>
<sequence>MASKQNVVCAILLCIVYTCSSASANSGAQQKPISVVLKGSVVCHACSLDEENFSDAGYIISGAVVAVECRAGLNRKTNAGLVSIEGKTDKNGEFKVELPGSIISSILLCSSSSDDHNPTLKGYCSARLLSISPQEKCNVPSSTTSSSDRLIFTSDGNGIRTFTFPSLSYHSGSKLCSDHESLQAGRALHEVGTGSYSSDKDALFPHGNLPPLPKSVLGFPPLDLPLPLPPQPFLNFPPLPVSVPPIPASISPLPAGIPFPYPPPFPSTIPSRFHKLP</sequence>